<evidence type="ECO:0000256" key="1">
    <source>
        <dbReference type="ARBA" id="ARBA00009437"/>
    </source>
</evidence>
<keyword evidence="3 7" id="KW-0238">DNA-binding</keyword>
<evidence type="ECO:0000313" key="7">
    <source>
        <dbReference type="EMBL" id="TCV95361.1"/>
    </source>
</evidence>
<keyword evidence="4" id="KW-0804">Transcription</keyword>
<evidence type="ECO:0000256" key="5">
    <source>
        <dbReference type="SAM" id="Coils"/>
    </source>
</evidence>
<dbReference type="Proteomes" id="UP000295515">
    <property type="component" value="Unassembled WGS sequence"/>
</dbReference>
<evidence type="ECO:0000313" key="8">
    <source>
        <dbReference type="Proteomes" id="UP000295515"/>
    </source>
</evidence>
<dbReference type="InterPro" id="IPR036390">
    <property type="entry name" value="WH_DNA-bd_sf"/>
</dbReference>
<accession>A0A4R3YSB0</accession>
<dbReference type="PRINTS" id="PR00039">
    <property type="entry name" value="HTHLYSR"/>
</dbReference>
<dbReference type="InterPro" id="IPR050950">
    <property type="entry name" value="HTH-type_LysR_regulators"/>
</dbReference>
<organism evidence="7 8">
    <name type="scientific">Longibaculum muris</name>
    <dbReference type="NCBI Taxonomy" id="1796628"/>
    <lineage>
        <taxon>Bacteria</taxon>
        <taxon>Bacillati</taxon>
        <taxon>Bacillota</taxon>
        <taxon>Erysipelotrichia</taxon>
        <taxon>Erysipelotrichales</taxon>
        <taxon>Coprobacillaceae</taxon>
        <taxon>Longibaculum</taxon>
    </lineage>
</organism>
<reference evidence="7 8" key="1">
    <citation type="submission" date="2019-03" db="EMBL/GenBank/DDBJ databases">
        <title>Genomic Encyclopedia of Type Strains, Phase IV (KMG-IV): sequencing the most valuable type-strain genomes for metagenomic binning, comparative biology and taxonomic classification.</title>
        <authorList>
            <person name="Goeker M."/>
        </authorList>
    </citation>
    <scope>NUCLEOTIDE SEQUENCE [LARGE SCALE GENOMIC DNA]</scope>
    <source>
        <strain evidence="7 8">DSM 29487</strain>
    </source>
</reference>
<dbReference type="FunFam" id="1.10.10.10:FF:000001">
    <property type="entry name" value="LysR family transcriptional regulator"/>
    <property type="match status" value="1"/>
</dbReference>
<dbReference type="CDD" id="cd05466">
    <property type="entry name" value="PBP2_LTTR_substrate"/>
    <property type="match status" value="1"/>
</dbReference>
<dbReference type="GO" id="GO:0003700">
    <property type="term" value="F:DNA-binding transcription factor activity"/>
    <property type="evidence" value="ECO:0007669"/>
    <property type="project" value="InterPro"/>
</dbReference>
<dbReference type="SUPFAM" id="SSF46785">
    <property type="entry name" value="Winged helix' DNA-binding domain"/>
    <property type="match status" value="1"/>
</dbReference>
<evidence type="ECO:0000256" key="3">
    <source>
        <dbReference type="ARBA" id="ARBA00023125"/>
    </source>
</evidence>
<dbReference type="PROSITE" id="PS50931">
    <property type="entry name" value="HTH_LYSR"/>
    <property type="match status" value="1"/>
</dbReference>
<dbReference type="GO" id="GO:0005829">
    <property type="term" value="C:cytosol"/>
    <property type="evidence" value="ECO:0007669"/>
    <property type="project" value="TreeGrafter"/>
</dbReference>
<sequence>MRKEQLFQFVEVIDCGSINKAAEKLYISQPNLSRSIHALEEEMGKQILERNNRGVTLTPTGKLLYYYSKSILEQFKVLERIKELDEDQIYSQLSISVDSIFLRDDLILNFYKRINSAETEIKFLETTAEEVLQNVIDMKSEIGITILNDIQLTIFKKMAEIKDIEIEILGTGPLYVHINENNPLSHKEEIDVKDLLDFPLIHLPYDFFSELNFSLTIDDIPLKQFKTTITMSNYHAIINMINHANAIMLGNKWQIEELKHSHIKSLQFKNCHITKSFVIIKRKRTVLSNAAKIFLDIIYDNYSHM</sequence>
<dbReference type="InterPro" id="IPR000847">
    <property type="entry name" value="LysR_HTH_N"/>
</dbReference>
<keyword evidence="8" id="KW-1185">Reference proteome</keyword>
<comment type="caution">
    <text evidence="7">The sequence shown here is derived from an EMBL/GenBank/DDBJ whole genome shotgun (WGS) entry which is preliminary data.</text>
</comment>
<dbReference type="GO" id="GO:0003677">
    <property type="term" value="F:DNA binding"/>
    <property type="evidence" value="ECO:0007669"/>
    <property type="project" value="UniProtKB-KW"/>
</dbReference>
<dbReference type="SUPFAM" id="SSF53850">
    <property type="entry name" value="Periplasmic binding protein-like II"/>
    <property type="match status" value="1"/>
</dbReference>
<keyword evidence="2" id="KW-0805">Transcription regulation</keyword>
<protein>
    <submittedName>
        <fullName evidence="7">DNA-binding transcriptional LysR family regulator</fullName>
    </submittedName>
</protein>
<dbReference type="InterPro" id="IPR005119">
    <property type="entry name" value="LysR_subst-bd"/>
</dbReference>
<name>A0A4R3YSB0_9FIRM</name>
<dbReference type="EMBL" id="SMCQ01000017">
    <property type="protein sequence ID" value="TCV95361.1"/>
    <property type="molecule type" value="Genomic_DNA"/>
</dbReference>
<dbReference type="Pfam" id="PF03466">
    <property type="entry name" value="LysR_substrate"/>
    <property type="match status" value="1"/>
</dbReference>
<evidence type="ECO:0000256" key="2">
    <source>
        <dbReference type="ARBA" id="ARBA00023015"/>
    </source>
</evidence>
<keyword evidence="5" id="KW-0175">Coiled coil</keyword>
<dbReference type="GeneID" id="98916001"/>
<dbReference type="InterPro" id="IPR036388">
    <property type="entry name" value="WH-like_DNA-bd_sf"/>
</dbReference>
<dbReference type="Pfam" id="PF00126">
    <property type="entry name" value="HTH_1"/>
    <property type="match status" value="1"/>
</dbReference>
<dbReference type="PANTHER" id="PTHR30419:SF8">
    <property type="entry name" value="NITROGEN ASSIMILATION TRANSCRIPTIONAL ACTIVATOR-RELATED"/>
    <property type="match status" value="1"/>
</dbReference>
<feature type="domain" description="HTH lysR-type" evidence="6">
    <location>
        <begin position="1"/>
        <end position="58"/>
    </location>
</feature>
<proteinExistence type="inferred from homology"/>
<evidence type="ECO:0000259" key="6">
    <source>
        <dbReference type="PROSITE" id="PS50931"/>
    </source>
</evidence>
<feature type="coiled-coil region" evidence="5">
    <location>
        <begin position="114"/>
        <end position="141"/>
    </location>
</feature>
<evidence type="ECO:0000256" key="4">
    <source>
        <dbReference type="ARBA" id="ARBA00023163"/>
    </source>
</evidence>
<dbReference type="RefSeq" id="WP_066449720.1">
    <property type="nucleotide sequence ID" value="NZ_JANKBF010000007.1"/>
</dbReference>
<dbReference type="Gene3D" id="1.10.10.10">
    <property type="entry name" value="Winged helix-like DNA-binding domain superfamily/Winged helix DNA-binding domain"/>
    <property type="match status" value="1"/>
</dbReference>
<comment type="similarity">
    <text evidence="1">Belongs to the LysR transcriptional regulatory family.</text>
</comment>
<dbReference type="AlphaFoldDB" id="A0A4R3YSB0"/>
<gene>
    <name evidence="7" type="ORF">EDD60_11721</name>
</gene>
<dbReference type="PANTHER" id="PTHR30419">
    <property type="entry name" value="HTH-TYPE TRANSCRIPTIONAL REGULATOR YBHD"/>
    <property type="match status" value="1"/>
</dbReference>
<dbReference type="Gene3D" id="3.40.190.290">
    <property type="match status" value="1"/>
</dbReference>